<evidence type="ECO:0008006" key="4">
    <source>
        <dbReference type="Google" id="ProtNLM"/>
    </source>
</evidence>
<proteinExistence type="predicted"/>
<comment type="caution">
    <text evidence="2">The sequence shown here is derived from an EMBL/GenBank/DDBJ whole genome shotgun (WGS) entry which is preliminary data.</text>
</comment>
<evidence type="ECO:0000313" key="2">
    <source>
        <dbReference type="EMBL" id="MEQ2224341.1"/>
    </source>
</evidence>
<reference evidence="2 3" key="1">
    <citation type="submission" date="2021-06" db="EMBL/GenBank/DDBJ databases">
        <authorList>
            <person name="Palmer J.M."/>
        </authorList>
    </citation>
    <scope>NUCLEOTIDE SEQUENCE [LARGE SCALE GENOMIC DNA]</scope>
    <source>
        <strain evidence="3">if_2019</strain>
        <tissue evidence="2">Muscle</tissue>
    </source>
</reference>
<keyword evidence="1" id="KW-0732">Signal</keyword>
<evidence type="ECO:0000256" key="1">
    <source>
        <dbReference type="SAM" id="SignalP"/>
    </source>
</evidence>
<evidence type="ECO:0000313" key="3">
    <source>
        <dbReference type="Proteomes" id="UP001482620"/>
    </source>
</evidence>
<feature type="chain" id="PRO_5046986073" description="Secreted protein" evidence="1">
    <location>
        <begin position="26"/>
        <end position="101"/>
    </location>
</feature>
<name>A0ABV0SV44_9TELE</name>
<sequence>MPHINSILFTPCWFILLCSFQVVHASVTPSLFTTVCYAKYVHVLNCCHVKPIHVHACNCFHLPACKFLFVFIHEIISSHLLLLLPGCLHLGPTPRTTTQTL</sequence>
<protein>
    <recommendedName>
        <fullName evidence="4">Secreted protein</fullName>
    </recommendedName>
</protein>
<accession>A0ABV0SV44</accession>
<feature type="signal peptide" evidence="1">
    <location>
        <begin position="1"/>
        <end position="25"/>
    </location>
</feature>
<organism evidence="2 3">
    <name type="scientific">Ilyodon furcidens</name>
    <name type="common">goldbreast splitfin</name>
    <dbReference type="NCBI Taxonomy" id="33524"/>
    <lineage>
        <taxon>Eukaryota</taxon>
        <taxon>Metazoa</taxon>
        <taxon>Chordata</taxon>
        <taxon>Craniata</taxon>
        <taxon>Vertebrata</taxon>
        <taxon>Euteleostomi</taxon>
        <taxon>Actinopterygii</taxon>
        <taxon>Neopterygii</taxon>
        <taxon>Teleostei</taxon>
        <taxon>Neoteleostei</taxon>
        <taxon>Acanthomorphata</taxon>
        <taxon>Ovalentaria</taxon>
        <taxon>Atherinomorphae</taxon>
        <taxon>Cyprinodontiformes</taxon>
        <taxon>Goodeidae</taxon>
        <taxon>Ilyodon</taxon>
    </lineage>
</organism>
<dbReference type="Proteomes" id="UP001482620">
    <property type="component" value="Unassembled WGS sequence"/>
</dbReference>
<gene>
    <name evidence="2" type="ORF">ILYODFUR_006453</name>
</gene>
<dbReference type="EMBL" id="JAHRIQ010011982">
    <property type="protein sequence ID" value="MEQ2224341.1"/>
    <property type="molecule type" value="Genomic_DNA"/>
</dbReference>
<keyword evidence="3" id="KW-1185">Reference proteome</keyword>